<gene>
    <name evidence="1" type="ORF">HAX54_043943</name>
</gene>
<name>A0ABS8SNZ3_DATST</name>
<comment type="caution">
    <text evidence="1">The sequence shown here is derived from an EMBL/GenBank/DDBJ whole genome shotgun (WGS) entry which is preliminary data.</text>
</comment>
<protein>
    <recommendedName>
        <fullName evidence="3">Secreted protein</fullName>
    </recommendedName>
</protein>
<evidence type="ECO:0008006" key="3">
    <source>
        <dbReference type="Google" id="ProtNLM"/>
    </source>
</evidence>
<dbReference type="Proteomes" id="UP000823775">
    <property type="component" value="Unassembled WGS sequence"/>
</dbReference>
<organism evidence="1 2">
    <name type="scientific">Datura stramonium</name>
    <name type="common">Jimsonweed</name>
    <name type="synonym">Common thornapple</name>
    <dbReference type="NCBI Taxonomy" id="4076"/>
    <lineage>
        <taxon>Eukaryota</taxon>
        <taxon>Viridiplantae</taxon>
        <taxon>Streptophyta</taxon>
        <taxon>Embryophyta</taxon>
        <taxon>Tracheophyta</taxon>
        <taxon>Spermatophyta</taxon>
        <taxon>Magnoliopsida</taxon>
        <taxon>eudicotyledons</taxon>
        <taxon>Gunneridae</taxon>
        <taxon>Pentapetalae</taxon>
        <taxon>asterids</taxon>
        <taxon>lamiids</taxon>
        <taxon>Solanales</taxon>
        <taxon>Solanaceae</taxon>
        <taxon>Solanoideae</taxon>
        <taxon>Datureae</taxon>
        <taxon>Datura</taxon>
    </lineage>
</organism>
<reference evidence="1 2" key="1">
    <citation type="journal article" date="2021" name="BMC Genomics">
        <title>Datura genome reveals duplications of psychoactive alkaloid biosynthetic genes and high mutation rate following tissue culture.</title>
        <authorList>
            <person name="Rajewski A."/>
            <person name="Carter-House D."/>
            <person name="Stajich J."/>
            <person name="Litt A."/>
        </authorList>
    </citation>
    <scope>NUCLEOTIDE SEQUENCE [LARGE SCALE GENOMIC DNA]</scope>
    <source>
        <strain evidence="1">AR-01</strain>
    </source>
</reference>
<keyword evidence="2" id="KW-1185">Reference proteome</keyword>
<accession>A0ABS8SNZ3</accession>
<evidence type="ECO:0000313" key="2">
    <source>
        <dbReference type="Proteomes" id="UP000823775"/>
    </source>
</evidence>
<dbReference type="EMBL" id="JACEIK010000664">
    <property type="protein sequence ID" value="MCD7460612.1"/>
    <property type="molecule type" value="Genomic_DNA"/>
</dbReference>
<sequence length="87" mass="10131">MTRGILLYLEIFKLTFALKFTTSLLYGSYVVIMTRGCFLYQETRQVHTFVIFHDCYDTARNKHSTLDFSCSGPLKFITNHSKPHSTK</sequence>
<feature type="non-terminal residue" evidence="1">
    <location>
        <position position="87"/>
    </location>
</feature>
<proteinExistence type="predicted"/>
<evidence type="ECO:0000313" key="1">
    <source>
        <dbReference type="EMBL" id="MCD7460612.1"/>
    </source>
</evidence>